<comment type="caution">
    <text evidence="7">The sequence shown here is derived from an EMBL/GenBank/DDBJ whole genome shotgun (WGS) entry which is preliminary data.</text>
</comment>
<gene>
    <name evidence="7" type="ORF">GCM10011611_64860</name>
</gene>
<dbReference type="InterPro" id="IPR046373">
    <property type="entry name" value="Acyl-CoA_Oxase/DH_mid-dom_sf"/>
</dbReference>
<evidence type="ECO:0000259" key="5">
    <source>
        <dbReference type="Pfam" id="PF00441"/>
    </source>
</evidence>
<accession>A0A8J2Z1T0</accession>
<dbReference type="InterPro" id="IPR009075">
    <property type="entry name" value="AcylCo_DH/oxidase_C"/>
</dbReference>
<dbReference type="EMBL" id="BMJQ01000030">
    <property type="protein sequence ID" value="GGF49462.1"/>
    <property type="molecule type" value="Genomic_DNA"/>
</dbReference>
<dbReference type="SUPFAM" id="SSF56645">
    <property type="entry name" value="Acyl-CoA dehydrogenase NM domain-like"/>
    <property type="match status" value="1"/>
</dbReference>
<sequence>MFDLQLTRTTRDLLAEIKEWSIKEVRPHARAAEDLAHPPAVNEVVAKCPVRHCPLDFRYIGPAVRGREDDVEYVKSLNGGGSLLGVLAMEEMNVGDGWGWQALPGNNLGERAVRLLGDDYQVHRWADGILRGDYKITSICMTEEHCGLDLSQIRTTAVQEGDEWVLNGAKRFISHGAYADYLVVFAQTRPGSGLAGVRAFIVEPTDEGFFVDKYSEDKLGVRYYPNSTLRFDNIRLPKNRVLANNNFGEFMAILNGTRPFCAAIGLGTAKGMLEYAVDWVNQHDKPFSPRRRQAFDEQVEIMTAALDRVRRMLMRSAWKHDQDEADPMLAHKAKAYALPILEDVSFRSMQLMGPAAWSTEHLMEKWYRDAKFNDIVEGTGNMHRIFVAREEFGN</sequence>
<evidence type="ECO:0000256" key="4">
    <source>
        <dbReference type="RuleBase" id="RU362125"/>
    </source>
</evidence>
<reference evidence="7" key="1">
    <citation type="journal article" date="2014" name="Int. J. Syst. Evol. Microbiol.">
        <title>Complete genome sequence of Corynebacterium casei LMG S-19264T (=DSM 44701T), isolated from a smear-ripened cheese.</title>
        <authorList>
            <consortium name="US DOE Joint Genome Institute (JGI-PGF)"/>
            <person name="Walter F."/>
            <person name="Albersmeier A."/>
            <person name="Kalinowski J."/>
            <person name="Ruckert C."/>
        </authorList>
    </citation>
    <scope>NUCLEOTIDE SEQUENCE</scope>
    <source>
        <strain evidence="7">CGMCC 1.15725</strain>
    </source>
</reference>
<dbReference type="GO" id="GO:0003995">
    <property type="term" value="F:acyl-CoA dehydrogenase activity"/>
    <property type="evidence" value="ECO:0007669"/>
    <property type="project" value="TreeGrafter"/>
</dbReference>
<reference evidence="7" key="2">
    <citation type="submission" date="2020-09" db="EMBL/GenBank/DDBJ databases">
        <authorList>
            <person name="Sun Q."/>
            <person name="Zhou Y."/>
        </authorList>
    </citation>
    <scope>NUCLEOTIDE SEQUENCE</scope>
    <source>
        <strain evidence="7">CGMCC 1.15725</strain>
    </source>
</reference>
<evidence type="ECO:0000259" key="6">
    <source>
        <dbReference type="Pfam" id="PF02770"/>
    </source>
</evidence>
<dbReference type="Gene3D" id="2.40.110.10">
    <property type="entry name" value="Butyryl-CoA Dehydrogenase, subunit A, domain 2"/>
    <property type="match status" value="1"/>
</dbReference>
<dbReference type="Pfam" id="PF00441">
    <property type="entry name" value="Acyl-CoA_dh_1"/>
    <property type="match status" value="1"/>
</dbReference>
<keyword evidence="2 4" id="KW-0285">Flavoprotein</keyword>
<evidence type="ECO:0000256" key="1">
    <source>
        <dbReference type="ARBA" id="ARBA00009347"/>
    </source>
</evidence>
<protein>
    <submittedName>
        <fullName evidence="7">Acyl-CoA dehydrogenase</fullName>
    </submittedName>
</protein>
<feature type="domain" description="Acyl-CoA oxidase/dehydrogenase middle" evidence="6">
    <location>
        <begin position="139"/>
        <end position="233"/>
    </location>
</feature>
<dbReference type="Pfam" id="PF02770">
    <property type="entry name" value="Acyl-CoA_dh_M"/>
    <property type="match status" value="1"/>
</dbReference>
<organism evidence="7 8">
    <name type="scientific">Aliidongia dinghuensis</name>
    <dbReference type="NCBI Taxonomy" id="1867774"/>
    <lineage>
        <taxon>Bacteria</taxon>
        <taxon>Pseudomonadati</taxon>
        <taxon>Pseudomonadota</taxon>
        <taxon>Alphaproteobacteria</taxon>
        <taxon>Rhodospirillales</taxon>
        <taxon>Dongiaceae</taxon>
        <taxon>Aliidongia</taxon>
    </lineage>
</organism>
<dbReference type="AlphaFoldDB" id="A0A8J2Z1T0"/>
<evidence type="ECO:0000256" key="2">
    <source>
        <dbReference type="ARBA" id="ARBA00022630"/>
    </source>
</evidence>
<feature type="domain" description="Acyl-CoA dehydrogenase/oxidase C-terminal" evidence="5">
    <location>
        <begin position="250"/>
        <end position="390"/>
    </location>
</feature>
<evidence type="ECO:0000313" key="7">
    <source>
        <dbReference type="EMBL" id="GGF49462.1"/>
    </source>
</evidence>
<dbReference type="Gene3D" id="1.20.140.10">
    <property type="entry name" value="Butyryl-CoA Dehydrogenase, subunit A, domain 3"/>
    <property type="match status" value="1"/>
</dbReference>
<dbReference type="PANTHER" id="PTHR43884:SF12">
    <property type="entry name" value="ISOVALERYL-COA DEHYDROGENASE, MITOCHONDRIAL-RELATED"/>
    <property type="match status" value="1"/>
</dbReference>
<name>A0A8J2Z1T0_9PROT</name>
<comment type="cofactor">
    <cofactor evidence="4">
        <name>FAD</name>
        <dbReference type="ChEBI" id="CHEBI:57692"/>
    </cofactor>
</comment>
<dbReference type="InterPro" id="IPR036250">
    <property type="entry name" value="AcylCo_DH-like_C"/>
</dbReference>
<keyword evidence="8" id="KW-1185">Reference proteome</keyword>
<proteinExistence type="inferred from homology"/>
<dbReference type="SUPFAM" id="SSF47203">
    <property type="entry name" value="Acyl-CoA dehydrogenase C-terminal domain-like"/>
    <property type="match status" value="1"/>
</dbReference>
<dbReference type="RefSeq" id="WP_189052360.1">
    <property type="nucleotide sequence ID" value="NZ_BMJQ01000030.1"/>
</dbReference>
<evidence type="ECO:0000256" key="3">
    <source>
        <dbReference type="ARBA" id="ARBA00022827"/>
    </source>
</evidence>
<dbReference type="Proteomes" id="UP000646365">
    <property type="component" value="Unassembled WGS sequence"/>
</dbReference>
<dbReference type="PANTHER" id="PTHR43884">
    <property type="entry name" value="ACYL-COA DEHYDROGENASE"/>
    <property type="match status" value="1"/>
</dbReference>
<keyword evidence="4" id="KW-0560">Oxidoreductase</keyword>
<comment type="similarity">
    <text evidence="1 4">Belongs to the acyl-CoA dehydrogenase family.</text>
</comment>
<dbReference type="InterPro" id="IPR006091">
    <property type="entry name" value="Acyl-CoA_Oxase/DH_mid-dom"/>
</dbReference>
<evidence type="ECO:0000313" key="8">
    <source>
        <dbReference type="Proteomes" id="UP000646365"/>
    </source>
</evidence>
<dbReference type="InterPro" id="IPR009100">
    <property type="entry name" value="AcylCoA_DH/oxidase_NM_dom_sf"/>
</dbReference>
<keyword evidence="3 4" id="KW-0274">FAD</keyword>